<evidence type="ECO:0000313" key="6">
    <source>
        <dbReference type="EMBL" id="KAL0925783.1"/>
    </source>
</evidence>
<evidence type="ECO:0000256" key="1">
    <source>
        <dbReference type="ARBA" id="ARBA00022543"/>
    </source>
</evidence>
<reference evidence="6 7" key="1">
    <citation type="journal article" date="2024" name="Plant Biotechnol. J.">
        <title>Dendrobium thyrsiflorum genome and its molecular insights into genes involved in important horticultural traits.</title>
        <authorList>
            <person name="Chen B."/>
            <person name="Wang J.Y."/>
            <person name="Zheng P.J."/>
            <person name="Li K.L."/>
            <person name="Liang Y.M."/>
            <person name="Chen X.F."/>
            <person name="Zhang C."/>
            <person name="Zhao X."/>
            <person name="He X."/>
            <person name="Zhang G.Q."/>
            <person name="Liu Z.J."/>
            <person name="Xu Q."/>
        </authorList>
    </citation>
    <scope>NUCLEOTIDE SEQUENCE [LARGE SCALE GENOMIC DNA]</scope>
    <source>
        <strain evidence="6">GZMU011</strain>
    </source>
</reference>
<keyword evidence="4" id="KW-0675">Receptor</keyword>
<accession>A0ABD0VTL6</accession>
<dbReference type="AlphaFoldDB" id="A0ABD0VTL6"/>
<dbReference type="PROSITE" id="PS50112">
    <property type="entry name" value="PAS"/>
    <property type="match status" value="1"/>
</dbReference>
<evidence type="ECO:0000256" key="2">
    <source>
        <dbReference type="ARBA" id="ARBA00022606"/>
    </source>
</evidence>
<dbReference type="InterPro" id="IPR000014">
    <property type="entry name" value="PAS"/>
</dbReference>
<dbReference type="Pfam" id="PF00989">
    <property type="entry name" value="PAS"/>
    <property type="match status" value="1"/>
</dbReference>
<comment type="caution">
    <text evidence="6">The sequence shown here is derived from an EMBL/GenBank/DDBJ whole genome shotgun (WGS) entry which is preliminary data.</text>
</comment>
<dbReference type="SUPFAM" id="SSF50630">
    <property type="entry name" value="Acid proteases"/>
    <property type="match status" value="1"/>
</dbReference>
<dbReference type="EMBL" id="JANQDX010000004">
    <property type="protein sequence ID" value="KAL0925783.1"/>
    <property type="molecule type" value="Genomic_DNA"/>
</dbReference>
<dbReference type="CDD" id="cd00130">
    <property type="entry name" value="PAS"/>
    <property type="match status" value="1"/>
</dbReference>
<dbReference type="InterPro" id="IPR013767">
    <property type="entry name" value="PAS_fold"/>
</dbReference>
<sequence length="331" mass="36967">MNDLKVNGILELQVVTNEIVRLIETASVPILTVDIDGLINGWNMNFTKLTGLSVDKAIGRHLITLTEDSSVVAVKKIFFFALQGKEEQDAEFRKDNGPIIWVVNAGASRDINDIVIGKYHLFDKLSGAKQLRDAIVLGSQLQKSSVKRDACFVGSCFENFEILRGRISAQTDFDEGANDGSISRESLKHLACMRVMIGHQRRKGISLVGLAKFYLEIKKLLTMNFYSTQVQKIGYGSKQISIGQKGGNAYLTVFDSGSTYSFFPHEIYSSLINSVSSWTTNFVVYDGATIILGDISLRGRLVVYDNVQQKIGWARSDCFKPQKTRDFPFFF</sequence>
<dbReference type="GO" id="GO:0009881">
    <property type="term" value="F:photoreceptor activity"/>
    <property type="evidence" value="ECO:0007669"/>
    <property type="project" value="UniProtKB-KW"/>
</dbReference>
<evidence type="ECO:0000259" key="5">
    <source>
        <dbReference type="PROSITE" id="PS50112"/>
    </source>
</evidence>
<keyword evidence="3" id="KW-0157">Chromophore</keyword>
<dbReference type="PRINTS" id="PR01033">
    <property type="entry name" value="PHYTOCHROME"/>
</dbReference>
<keyword evidence="7" id="KW-1185">Reference proteome</keyword>
<keyword evidence="2" id="KW-0716">Sensory transduction</keyword>
<keyword evidence="1" id="KW-0600">Photoreceptor protein</keyword>
<dbReference type="Proteomes" id="UP001552299">
    <property type="component" value="Unassembled WGS sequence"/>
</dbReference>
<dbReference type="InterPro" id="IPR035965">
    <property type="entry name" value="PAS-like_dom_sf"/>
</dbReference>
<evidence type="ECO:0000313" key="7">
    <source>
        <dbReference type="Proteomes" id="UP001552299"/>
    </source>
</evidence>
<dbReference type="SUPFAM" id="SSF55785">
    <property type="entry name" value="PYP-like sensor domain (PAS domain)"/>
    <property type="match status" value="1"/>
</dbReference>
<dbReference type="InterPro" id="IPR021109">
    <property type="entry name" value="Peptidase_aspartic_dom_sf"/>
</dbReference>
<dbReference type="Gene3D" id="3.30.450.20">
    <property type="entry name" value="PAS domain"/>
    <property type="match status" value="1"/>
</dbReference>
<dbReference type="InterPro" id="IPR001294">
    <property type="entry name" value="Phytochrome"/>
</dbReference>
<feature type="domain" description="PAS" evidence="5">
    <location>
        <begin position="15"/>
        <end position="85"/>
    </location>
</feature>
<evidence type="ECO:0000256" key="3">
    <source>
        <dbReference type="ARBA" id="ARBA00022991"/>
    </source>
</evidence>
<organism evidence="6 7">
    <name type="scientific">Dendrobium thyrsiflorum</name>
    <name type="common">Pinecone-like raceme dendrobium</name>
    <name type="synonym">Orchid</name>
    <dbReference type="NCBI Taxonomy" id="117978"/>
    <lineage>
        <taxon>Eukaryota</taxon>
        <taxon>Viridiplantae</taxon>
        <taxon>Streptophyta</taxon>
        <taxon>Embryophyta</taxon>
        <taxon>Tracheophyta</taxon>
        <taxon>Spermatophyta</taxon>
        <taxon>Magnoliopsida</taxon>
        <taxon>Liliopsida</taxon>
        <taxon>Asparagales</taxon>
        <taxon>Orchidaceae</taxon>
        <taxon>Epidendroideae</taxon>
        <taxon>Malaxideae</taxon>
        <taxon>Dendrobiinae</taxon>
        <taxon>Dendrobium</taxon>
    </lineage>
</organism>
<gene>
    <name evidence="6" type="ORF">M5K25_004153</name>
</gene>
<evidence type="ECO:0000256" key="4">
    <source>
        <dbReference type="ARBA" id="ARBA00023170"/>
    </source>
</evidence>
<dbReference type="Gene3D" id="2.40.70.10">
    <property type="entry name" value="Acid Proteases"/>
    <property type="match status" value="2"/>
</dbReference>
<name>A0ABD0VTL6_DENTH</name>
<dbReference type="SMART" id="SM00091">
    <property type="entry name" value="PAS"/>
    <property type="match status" value="1"/>
</dbReference>
<proteinExistence type="predicted"/>
<dbReference type="NCBIfam" id="TIGR00229">
    <property type="entry name" value="sensory_box"/>
    <property type="match status" value="1"/>
</dbReference>
<protein>
    <recommendedName>
        <fullName evidence="5">PAS domain-containing protein</fullName>
    </recommendedName>
</protein>